<dbReference type="Gene3D" id="3.40.50.1820">
    <property type="entry name" value="alpha/beta hydrolase"/>
    <property type="match status" value="2"/>
</dbReference>
<dbReference type="PANTHER" id="PTHR21661">
    <property type="entry name" value="EPOXIDE HYDROLASE 1-RELATED"/>
    <property type="match status" value="1"/>
</dbReference>
<organism evidence="4 5">
    <name type="scientific">Didymella glomerata</name>
    <dbReference type="NCBI Taxonomy" id="749621"/>
    <lineage>
        <taxon>Eukaryota</taxon>
        <taxon>Fungi</taxon>
        <taxon>Dikarya</taxon>
        <taxon>Ascomycota</taxon>
        <taxon>Pezizomycotina</taxon>
        <taxon>Dothideomycetes</taxon>
        <taxon>Pleosporomycetidae</taxon>
        <taxon>Pleosporales</taxon>
        <taxon>Pleosporineae</taxon>
        <taxon>Didymellaceae</taxon>
        <taxon>Didymella</taxon>
    </lineage>
</organism>
<reference evidence="4" key="1">
    <citation type="submission" date="2022-10" db="EMBL/GenBank/DDBJ databases">
        <title>Tapping the CABI collections for fungal endophytes: first genome assemblies for Collariella, Neodidymelliopsis, Ascochyta clinopodiicola, Didymella pomorum, Didymosphaeria variabile, Neocosmospora piperis and Neocucurbitaria cava.</title>
        <authorList>
            <person name="Hill R."/>
        </authorList>
    </citation>
    <scope>NUCLEOTIDE SEQUENCE</scope>
    <source>
        <strain evidence="4">IMI 360193</strain>
    </source>
</reference>
<evidence type="ECO:0000256" key="2">
    <source>
        <dbReference type="ARBA" id="ARBA00022801"/>
    </source>
</evidence>
<dbReference type="AlphaFoldDB" id="A0A9W8WUH1"/>
<keyword evidence="2" id="KW-0378">Hydrolase</keyword>
<comment type="similarity">
    <text evidence="1">Belongs to the peptidase S33 family.</text>
</comment>
<feature type="domain" description="Epoxide hydrolase N-terminal" evidence="3">
    <location>
        <begin position="16"/>
        <end position="160"/>
    </location>
</feature>
<name>A0A9W8WUH1_9PLEO</name>
<dbReference type="PANTHER" id="PTHR21661:SF71">
    <property type="entry name" value="EPOXIDE HYDROLASE N-TERMINAL DOMAIN-CONTAINING PROTEIN"/>
    <property type="match status" value="1"/>
</dbReference>
<dbReference type="Pfam" id="PF06441">
    <property type="entry name" value="EHN"/>
    <property type="match status" value="1"/>
</dbReference>
<dbReference type="InterPro" id="IPR010497">
    <property type="entry name" value="Epoxide_hydro_N"/>
</dbReference>
<evidence type="ECO:0000313" key="5">
    <source>
        <dbReference type="Proteomes" id="UP001140562"/>
    </source>
</evidence>
<sequence length="421" mass="47186">MARTMQTIQEDIDAIVPYSMHVSSRYLDLTKQKLELTRLPKENETLKQDEQWALGTPKSVLEPLLDHWYVSRPLFSRTTPTKQQILKLTSHRLETYDWRAQESTFNTTLPQFRTLITLHSRGATDDRKPIRTHFVHARSSAPSAIPLIYIHSWPGSFIEIQRLIPHLVASQGTPAQDAHAQAFHVVCPSIPGFGFSDASEEADFGVAGAADVFGALMQRLGYETYVVCAGGWGFEVARALAMKEPRRCRGVFTWNPVFRAPTLREEPVAWGKWVVARATGARWPRLGFGYTPAEIDRAVDMKEKRKEGRPLGPVMHQLFSMRPQTLAFLLCDSPVGLLAVLLDLVATRGPASSLAVRPRSPFLDPGELEMQDREYEAAGHERVRSDDTVKASQNGGAGVVESALAERRAWTPTDILNWTMM</sequence>
<evidence type="ECO:0000313" key="4">
    <source>
        <dbReference type="EMBL" id="KAJ4333414.1"/>
    </source>
</evidence>
<dbReference type="InterPro" id="IPR029058">
    <property type="entry name" value="AB_hydrolase_fold"/>
</dbReference>
<comment type="caution">
    <text evidence="4">The sequence shown here is derived from an EMBL/GenBank/DDBJ whole genome shotgun (WGS) entry which is preliminary data.</text>
</comment>
<protein>
    <recommendedName>
        <fullName evidence="3">Epoxide hydrolase N-terminal domain-containing protein</fullName>
    </recommendedName>
</protein>
<proteinExistence type="inferred from homology"/>
<dbReference type="EMBL" id="JAPEUV010000095">
    <property type="protein sequence ID" value="KAJ4333414.1"/>
    <property type="molecule type" value="Genomic_DNA"/>
</dbReference>
<dbReference type="OrthoDB" id="7130006at2759"/>
<evidence type="ECO:0000259" key="3">
    <source>
        <dbReference type="Pfam" id="PF06441"/>
    </source>
</evidence>
<dbReference type="GO" id="GO:0004301">
    <property type="term" value="F:epoxide hydrolase activity"/>
    <property type="evidence" value="ECO:0007669"/>
    <property type="project" value="TreeGrafter"/>
</dbReference>
<evidence type="ECO:0000256" key="1">
    <source>
        <dbReference type="ARBA" id="ARBA00010088"/>
    </source>
</evidence>
<accession>A0A9W8WUH1</accession>
<dbReference type="GO" id="GO:0097176">
    <property type="term" value="P:epoxide metabolic process"/>
    <property type="evidence" value="ECO:0007669"/>
    <property type="project" value="TreeGrafter"/>
</dbReference>
<dbReference type="SUPFAM" id="SSF53474">
    <property type="entry name" value="alpha/beta-Hydrolases"/>
    <property type="match status" value="1"/>
</dbReference>
<gene>
    <name evidence="4" type="ORF">N0V87_007610</name>
</gene>
<keyword evidence="5" id="KW-1185">Reference proteome</keyword>
<dbReference type="Proteomes" id="UP001140562">
    <property type="component" value="Unassembled WGS sequence"/>
</dbReference>